<reference evidence="2" key="2">
    <citation type="submission" date="2015-01" db="EMBL/GenBank/DDBJ databases">
        <title>Evolutionary Origins and Diversification of the Mycorrhizal Mutualists.</title>
        <authorList>
            <consortium name="DOE Joint Genome Institute"/>
            <consortium name="Mycorrhizal Genomics Consortium"/>
            <person name="Kohler A."/>
            <person name="Kuo A."/>
            <person name="Nagy L.G."/>
            <person name="Floudas D."/>
            <person name="Copeland A."/>
            <person name="Barry K.W."/>
            <person name="Cichocki N."/>
            <person name="Veneault-Fourrey C."/>
            <person name="LaButti K."/>
            <person name="Lindquist E.A."/>
            <person name="Lipzen A."/>
            <person name="Lundell T."/>
            <person name="Morin E."/>
            <person name="Murat C."/>
            <person name="Riley R."/>
            <person name="Ohm R."/>
            <person name="Sun H."/>
            <person name="Tunlid A."/>
            <person name="Henrissat B."/>
            <person name="Grigoriev I.V."/>
            <person name="Hibbett D.S."/>
            <person name="Martin F."/>
        </authorList>
    </citation>
    <scope>NUCLEOTIDE SEQUENCE [LARGE SCALE GENOMIC DNA]</scope>
    <source>
        <strain evidence="2">MUT 4182</strain>
    </source>
</reference>
<sequence>MILPVFSRLQAISSLENLHWSGRAISSAAELPLCDFLSNASHLRSLSLDTHNIPQTALLSASQISTLTTASLCKFQDAENSTPCHALFESLTDLDCEGTHAGLVVALHTIKSPKLRHLCIRITDQRRQGPNPFDIFKESERFPALIDLRLEDIPPSWAHFEAIFSLKGLKTLRIKPRITGSDWPRRRWPIQIIRLLAKSFPQLQVLVLGAGYHITDDHTVSLPDLECFAQFCPNLRQLVVAVDARGMESFSGYLTPHTTLEEVDLGESEADGYEIEIAKVIRQLWPCLQSGINTWEDINAWLVPRWERIWKDVERLRRTHDVTE</sequence>
<gene>
    <name evidence="1" type="ORF">M407DRAFT_33996</name>
</gene>
<organism evidence="1 2">
    <name type="scientific">Tulasnella calospora MUT 4182</name>
    <dbReference type="NCBI Taxonomy" id="1051891"/>
    <lineage>
        <taxon>Eukaryota</taxon>
        <taxon>Fungi</taxon>
        <taxon>Dikarya</taxon>
        <taxon>Basidiomycota</taxon>
        <taxon>Agaricomycotina</taxon>
        <taxon>Agaricomycetes</taxon>
        <taxon>Cantharellales</taxon>
        <taxon>Tulasnellaceae</taxon>
        <taxon>Tulasnella</taxon>
    </lineage>
</organism>
<dbReference type="SUPFAM" id="SSF52047">
    <property type="entry name" value="RNI-like"/>
    <property type="match status" value="1"/>
</dbReference>
<dbReference type="OrthoDB" id="3054858at2759"/>
<dbReference type="Proteomes" id="UP000054248">
    <property type="component" value="Unassembled WGS sequence"/>
</dbReference>
<dbReference type="InterPro" id="IPR032675">
    <property type="entry name" value="LRR_dom_sf"/>
</dbReference>
<name>A0A0C3Q222_9AGAM</name>
<accession>A0A0C3Q222</accession>
<keyword evidence="2" id="KW-1185">Reference proteome</keyword>
<reference evidence="1 2" key="1">
    <citation type="submission" date="2014-04" db="EMBL/GenBank/DDBJ databases">
        <authorList>
            <consortium name="DOE Joint Genome Institute"/>
            <person name="Kuo A."/>
            <person name="Girlanda M."/>
            <person name="Perotto S."/>
            <person name="Kohler A."/>
            <person name="Nagy L.G."/>
            <person name="Floudas D."/>
            <person name="Copeland A."/>
            <person name="Barry K.W."/>
            <person name="Cichocki N."/>
            <person name="Veneault-Fourrey C."/>
            <person name="LaButti K."/>
            <person name="Lindquist E.A."/>
            <person name="Lipzen A."/>
            <person name="Lundell T."/>
            <person name="Morin E."/>
            <person name="Murat C."/>
            <person name="Sun H."/>
            <person name="Tunlid A."/>
            <person name="Henrissat B."/>
            <person name="Grigoriev I.V."/>
            <person name="Hibbett D.S."/>
            <person name="Martin F."/>
            <person name="Nordberg H.P."/>
            <person name="Cantor M.N."/>
            <person name="Hua S.X."/>
        </authorList>
    </citation>
    <scope>NUCLEOTIDE SEQUENCE [LARGE SCALE GENOMIC DNA]</scope>
    <source>
        <strain evidence="1 2">MUT 4182</strain>
    </source>
</reference>
<evidence type="ECO:0000313" key="2">
    <source>
        <dbReference type="Proteomes" id="UP000054248"/>
    </source>
</evidence>
<dbReference type="Gene3D" id="3.80.10.10">
    <property type="entry name" value="Ribonuclease Inhibitor"/>
    <property type="match status" value="1"/>
</dbReference>
<dbReference type="HOGENOM" id="CLU_858416_0_0_1"/>
<dbReference type="EMBL" id="KN823589">
    <property type="protein sequence ID" value="KIO16349.1"/>
    <property type="molecule type" value="Genomic_DNA"/>
</dbReference>
<evidence type="ECO:0000313" key="1">
    <source>
        <dbReference type="EMBL" id="KIO16349.1"/>
    </source>
</evidence>
<proteinExistence type="predicted"/>
<dbReference type="AlphaFoldDB" id="A0A0C3Q222"/>
<protein>
    <submittedName>
        <fullName evidence="1">Uncharacterized protein</fullName>
    </submittedName>
</protein>